<dbReference type="AlphaFoldDB" id="A0A7J7LG80"/>
<dbReference type="GO" id="GO:0022625">
    <property type="term" value="C:cytosolic large ribosomal subunit"/>
    <property type="evidence" value="ECO:0007669"/>
    <property type="project" value="TreeGrafter"/>
</dbReference>
<evidence type="ECO:0000256" key="3">
    <source>
        <dbReference type="ARBA" id="ARBA00023274"/>
    </source>
</evidence>
<dbReference type="GO" id="GO:0006412">
    <property type="term" value="P:translation"/>
    <property type="evidence" value="ECO:0007669"/>
    <property type="project" value="InterPro"/>
</dbReference>
<dbReference type="PANTHER" id="PTHR23413:SF21">
    <property type="entry name" value="LARGE RIBOSOMAL SUBUNIT PROTEIN EL32Y-RELATED"/>
    <property type="match status" value="1"/>
</dbReference>
<comment type="similarity">
    <text evidence="1">Belongs to the eukaryotic ribosomal protein eL32 family.</text>
</comment>
<protein>
    <recommendedName>
        <fullName evidence="6">Ribosomal protein L32</fullName>
    </recommendedName>
</protein>
<dbReference type="SMART" id="SM01393">
    <property type="entry name" value="Ribosomal_L32e"/>
    <property type="match status" value="1"/>
</dbReference>
<name>A0A7J7LG80_9MAGN</name>
<evidence type="ECO:0000313" key="5">
    <source>
        <dbReference type="Proteomes" id="UP000541444"/>
    </source>
</evidence>
<comment type="caution">
    <text evidence="4">The sequence shown here is derived from an EMBL/GenBank/DDBJ whole genome shotgun (WGS) entry which is preliminary data.</text>
</comment>
<gene>
    <name evidence="4" type="ORF">GIB67_001197</name>
</gene>
<dbReference type="GO" id="GO:0003735">
    <property type="term" value="F:structural constituent of ribosome"/>
    <property type="evidence" value="ECO:0007669"/>
    <property type="project" value="InterPro"/>
</dbReference>
<dbReference type="SUPFAM" id="SSF52042">
    <property type="entry name" value="Ribosomal protein L32e"/>
    <property type="match status" value="1"/>
</dbReference>
<organism evidence="4 5">
    <name type="scientific">Kingdonia uniflora</name>
    <dbReference type="NCBI Taxonomy" id="39325"/>
    <lineage>
        <taxon>Eukaryota</taxon>
        <taxon>Viridiplantae</taxon>
        <taxon>Streptophyta</taxon>
        <taxon>Embryophyta</taxon>
        <taxon>Tracheophyta</taxon>
        <taxon>Spermatophyta</taxon>
        <taxon>Magnoliopsida</taxon>
        <taxon>Ranunculales</taxon>
        <taxon>Circaeasteraceae</taxon>
        <taxon>Kingdonia</taxon>
    </lineage>
</organism>
<dbReference type="EMBL" id="JACGCM010002300">
    <property type="protein sequence ID" value="KAF6141645.1"/>
    <property type="molecule type" value="Genomic_DNA"/>
</dbReference>
<evidence type="ECO:0000256" key="1">
    <source>
        <dbReference type="ARBA" id="ARBA00008431"/>
    </source>
</evidence>
<keyword evidence="5" id="KW-1185">Reference proteome</keyword>
<dbReference type="Pfam" id="PF01655">
    <property type="entry name" value="Ribosomal_L32e"/>
    <property type="match status" value="1"/>
</dbReference>
<reference evidence="4 5" key="1">
    <citation type="journal article" date="2020" name="IScience">
        <title>Genome Sequencing of the Endangered Kingdonia uniflora (Circaeasteraceae, Ranunculales) Reveals Potential Mechanisms of Evolutionary Specialization.</title>
        <authorList>
            <person name="Sun Y."/>
            <person name="Deng T."/>
            <person name="Zhang A."/>
            <person name="Moore M.J."/>
            <person name="Landis J.B."/>
            <person name="Lin N."/>
            <person name="Zhang H."/>
            <person name="Zhang X."/>
            <person name="Huang J."/>
            <person name="Zhang X."/>
            <person name="Sun H."/>
            <person name="Wang H."/>
        </authorList>
    </citation>
    <scope>NUCLEOTIDE SEQUENCE [LARGE SCALE GENOMIC DNA]</scope>
    <source>
        <strain evidence="4">TB1705</strain>
        <tissue evidence="4">Leaf</tissue>
    </source>
</reference>
<dbReference type="OrthoDB" id="268693at2759"/>
<evidence type="ECO:0008006" key="6">
    <source>
        <dbReference type="Google" id="ProtNLM"/>
    </source>
</evidence>
<keyword evidence="2" id="KW-0689">Ribosomal protein</keyword>
<evidence type="ECO:0000313" key="4">
    <source>
        <dbReference type="EMBL" id="KAF6141645.1"/>
    </source>
</evidence>
<dbReference type="PANTHER" id="PTHR23413">
    <property type="entry name" value="60S RIBOSOMAL PROTEIN L32 AND DNA-DIRECTED RNA POLYMERASE II, SUBUNIT N"/>
    <property type="match status" value="1"/>
</dbReference>
<accession>A0A7J7LG80</accession>
<dbReference type="Proteomes" id="UP000541444">
    <property type="component" value="Unassembled WGS sequence"/>
</dbReference>
<dbReference type="InterPro" id="IPR001515">
    <property type="entry name" value="Ribosomal_eL32"/>
</dbReference>
<keyword evidence="3" id="KW-0687">Ribonucleoprotein</keyword>
<sequence>MRVRTGGPYSPHEGKKEGFGLIQLHSPLRSRYSLLMLLRTAAFGTESNNTVELYGLFIGLRFGTAENKRRSSNAGTFVDKEDHQEVGQEVQEAPERRKNTIMENWLRPKGIDSHVRRKFMGVSLMPNSGYGTDKKTRHYLPNGFKKFLVQQYLRYKDCSQ</sequence>
<proteinExistence type="inferred from homology"/>
<dbReference type="InterPro" id="IPR036351">
    <property type="entry name" value="Ribosomal_eL32_sf"/>
</dbReference>
<evidence type="ECO:0000256" key="2">
    <source>
        <dbReference type="ARBA" id="ARBA00022980"/>
    </source>
</evidence>